<dbReference type="InterPro" id="IPR036873">
    <property type="entry name" value="Rhodanese-like_dom_sf"/>
</dbReference>
<dbReference type="SMART" id="SM00450">
    <property type="entry name" value="RHOD"/>
    <property type="match status" value="1"/>
</dbReference>
<dbReference type="InterPro" id="IPR052204">
    <property type="entry name" value="PpiC/parvulin_rotamase"/>
</dbReference>
<dbReference type="InterPro" id="IPR046357">
    <property type="entry name" value="PPIase_dom_sf"/>
</dbReference>
<evidence type="ECO:0000259" key="2">
    <source>
        <dbReference type="PROSITE" id="PS50198"/>
    </source>
</evidence>
<dbReference type="Pfam" id="PF13616">
    <property type="entry name" value="Rotamase_3"/>
    <property type="match status" value="1"/>
</dbReference>
<feature type="domain" description="Rhodanese" evidence="3">
    <location>
        <begin position="218"/>
        <end position="310"/>
    </location>
</feature>
<dbReference type="PROSITE" id="PS50206">
    <property type="entry name" value="RHODANESE_3"/>
    <property type="match status" value="1"/>
</dbReference>
<gene>
    <name evidence="4" type="ORF">POBO1169_LOCUS16892</name>
</gene>
<dbReference type="Pfam" id="PF00581">
    <property type="entry name" value="Rhodanese"/>
    <property type="match status" value="1"/>
</dbReference>
<reference evidence="4" key="1">
    <citation type="submission" date="2021-01" db="EMBL/GenBank/DDBJ databases">
        <authorList>
            <person name="Corre E."/>
            <person name="Pelletier E."/>
            <person name="Niang G."/>
            <person name="Scheremetjew M."/>
            <person name="Finn R."/>
            <person name="Kale V."/>
            <person name="Holt S."/>
            <person name="Cochrane G."/>
            <person name="Meng A."/>
            <person name="Brown T."/>
            <person name="Cohen L."/>
        </authorList>
    </citation>
    <scope>NUCLEOTIDE SEQUENCE</scope>
    <source>
        <strain evidence="4">CCMP722</strain>
    </source>
</reference>
<sequence>MTPASAIFGLVFRYRVAKTPLQAISSRVCASGRAAPWRNFHSPPTVGGSWRPLAVSNVGALRNACGDVSYIEASASRSMTWAMRRKNPRVAATRSLVAAAGQDRQLLVQHILVGPDQEAELDNVTAIITEGADFGEMAEKYSNCPSGKKGGLIGWISPGRTDPAFDAAAFSAEVGSMLKCQTRHGHHLLKVLDERPITTIQQMTPTELQKVLESGPEGTALHQFVDVREPFEMEIASLPHFKLFPLSAFNEWAPMVTQTLDVTKSTLVLCHHGVRSMQAADFLVSQGFQDVKNVTGGIDRYSKECDETVPKY</sequence>
<evidence type="ECO:0008006" key="5">
    <source>
        <dbReference type="Google" id="ProtNLM"/>
    </source>
</evidence>
<proteinExistence type="predicted"/>
<dbReference type="InterPro" id="IPR001763">
    <property type="entry name" value="Rhodanese-like_dom"/>
</dbReference>
<dbReference type="Gene3D" id="3.10.50.40">
    <property type="match status" value="1"/>
</dbReference>
<feature type="domain" description="PpiC" evidence="2">
    <location>
        <begin position="103"/>
        <end position="193"/>
    </location>
</feature>
<dbReference type="SUPFAM" id="SSF52821">
    <property type="entry name" value="Rhodanese/Cell cycle control phosphatase"/>
    <property type="match status" value="1"/>
</dbReference>
<keyword evidence="1" id="KW-0697">Rotamase</keyword>
<dbReference type="Gene3D" id="3.40.250.10">
    <property type="entry name" value="Rhodanese-like domain"/>
    <property type="match status" value="1"/>
</dbReference>
<evidence type="ECO:0000259" key="3">
    <source>
        <dbReference type="PROSITE" id="PS50206"/>
    </source>
</evidence>
<dbReference type="PANTHER" id="PTHR43629">
    <property type="entry name" value="PEPTIDYL-PROLYL CIS-TRANS ISOMERASE"/>
    <property type="match status" value="1"/>
</dbReference>
<keyword evidence="1" id="KW-0413">Isomerase</keyword>
<dbReference type="EMBL" id="HBFA01033576">
    <property type="protein sequence ID" value="CAD8684594.1"/>
    <property type="molecule type" value="Transcribed_RNA"/>
</dbReference>
<evidence type="ECO:0000313" key="4">
    <source>
        <dbReference type="EMBL" id="CAD8684594.1"/>
    </source>
</evidence>
<dbReference type="PROSITE" id="PS50198">
    <property type="entry name" value="PPIC_PPIASE_2"/>
    <property type="match status" value="1"/>
</dbReference>
<dbReference type="PANTHER" id="PTHR43629:SF2">
    <property type="entry name" value="RHODANESE-LIKE_PPIC DOMAIN-CONTAINING PROTEIN 12, CHLOROPLASTIC"/>
    <property type="match status" value="1"/>
</dbReference>
<dbReference type="AlphaFoldDB" id="A0A7S0WU36"/>
<protein>
    <recommendedName>
        <fullName evidence="5">Peptidylprolyl isomerase</fullName>
    </recommendedName>
</protein>
<accession>A0A7S0WU36</accession>
<name>A0A7S0WU36_9CHLO</name>
<organism evidence="4">
    <name type="scientific">Pyramimonas obovata</name>
    <dbReference type="NCBI Taxonomy" id="1411642"/>
    <lineage>
        <taxon>Eukaryota</taxon>
        <taxon>Viridiplantae</taxon>
        <taxon>Chlorophyta</taxon>
        <taxon>Pyramimonadophyceae</taxon>
        <taxon>Pyramimonadales</taxon>
        <taxon>Pyramimonadaceae</taxon>
        <taxon>Pyramimonas</taxon>
        <taxon>Pyramimonas incertae sedis</taxon>
    </lineage>
</organism>
<evidence type="ECO:0000256" key="1">
    <source>
        <dbReference type="PROSITE-ProRule" id="PRU00278"/>
    </source>
</evidence>
<dbReference type="SUPFAM" id="SSF54534">
    <property type="entry name" value="FKBP-like"/>
    <property type="match status" value="1"/>
</dbReference>
<dbReference type="GO" id="GO:0003755">
    <property type="term" value="F:peptidyl-prolyl cis-trans isomerase activity"/>
    <property type="evidence" value="ECO:0007669"/>
    <property type="project" value="UniProtKB-KW"/>
</dbReference>
<dbReference type="InterPro" id="IPR000297">
    <property type="entry name" value="PPIase_PpiC"/>
</dbReference>